<feature type="domain" description="O-antigen ligase-related" evidence="6">
    <location>
        <begin position="231"/>
        <end position="379"/>
    </location>
</feature>
<dbReference type="InterPro" id="IPR051533">
    <property type="entry name" value="WaaL-like"/>
</dbReference>
<dbReference type="AlphaFoldDB" id="A0A6I0EXL1"/>
<dbReference type="Proteomes" id="UP000468766">
    <property type="component" value="Unassembled WGS sequence"/>
</dbReference>
<feature type="transmembrane region" description="Helical" evidence="5">
    <location>
        <begin position="230"/>
        <end position="256"/>
    </location>
</feature>
<dbReference type="GO" id="GO:0016020">
    <property type="term" value="C:membrane"/>
    <property type="evidence" value="ECO:0007669"/>
    <property type="project" value="UniProtKB-SubCell"/>
</dbReference>
<feature type="transmembrane region" description="Helical" evidence="5">
    <location>
        <begin position="404"/>
        <end position="425"/>
    </location>
</feature>
<dbReference type="EMBL" id="WBXO01000013">
    <property type="protein sequence ID" value="KAB2951317.1"/>
    <property type="molecule type" value="Genomic_DNA"/>
</dbReference>
<keyword evidence="3 5" id="KW-1133">Transmembrane helix</keyword>
<feature type="transmembrane region" description="Helical" evidence="5">
    <location>
        <begin position="24"/>
        <end position="43"/>
    </location>
</feature>
<dbReference type="OrthoDB" id="1762823at2"/>
<keyword evidence="2 5" id="KW-0812">Transmembrane</keyword>
<evidence type="ECO:0000256" key="4">
    <source>
        <dbReference type="ARBA" id="ARBA00023136"/>
    </source>
</evidence>
<dbReference type="GO" id="GO:0016874">
    <property type="term" value="F:ligase activity"/>
    <property type="evidence" value="ECO:0007669"/>
    <property type="project" value="UniProtKB-KW"/>
</dbReference>
<comment type="caution">
    <text evidence="7">The sequence shown here is derived from an EMBL/GenBank/DDBJ whole genome shotgun (WGS) entry which is preliminary data.</text>
</comment>
<proteinExistence type="predicted"/>
<evidence type="ECO:0000259" key="6">
    <source>
        <dbReference type="Pfam" id="PF04932"/>
    </source>
</evidence>
<keyword evidence="7" id="KW-0436">Ligase</keyword>
<feature type="transmembrane region" description="Helical" evidence="5">
    <location>
        <begin position="268"/>
        <end position="285"/>
    </location>
</feature>
<evidence type="ECO:0000256" key="2">
    <source>
        <dbReference type="ARBA" id="ARBA00022692"/>
    </source>
</evidence>
<evidence type="ECO:0000313" key="8">
    <source>
        <dbReference type="Proteomes" id="UP000468766"/>
    </source>
</evidence>
<comment type="subcellular location">
    <subcellularLocation>
        <location evidence="1">Membrane</location>
        <topology evidence="1">Multi-pass membrane protein</topology>
    </subcellularLocation>
</comment>
<feature type="transmembrane region" description="Helical" evidence="5">
    <location>
        <begin position="155"/>
        <end position="176"/>
    </location>
</feature>
<feature type="transmembrane region" description="Helical" evidence="5">
    <location>
        <begin position="76"/>
        <end position="97"/>
    </location>
</feature>
<accession>A0A6I0EXL1</accession>
<feature type="transmembrane region" description="Helical" evidence="5">
    <location>
        <begin position="49"/>
        <end position="69"/>
    </location>
</feature>
<gene>
    <name evidence="7" type="ORF">F9B85_13195</name>
</gene>
<keyword evidence="8" id="KW-1185">Reference proteome</keyword>
<feature type="transmembrane region" description="Helical" evidence="5">
    <location>
        <begin position="196"/>
        <end position="218"/>
    </location>
</feature>
<dbReference type="PANTHER" id="PTHR37422">
    <property type="entry name" value="TEICHURONIC ACID BIOSYNTHESIS PROTEIN TUAE"/>
    <property type="match status" value="1"/>
</dbReference>
<reference evidence="7 8" key="1">
    <citation type="submission" date="2019-10" db="EMBL/GenBank/DDBJ databases">
        <title>Whole-genome sequence of the extremophile Heliorestis acidaminivorans DSM 24790.</title>
        <authorList>
            <person name="Kyndt J.A."/>
            <person name="Meyer T.E."/>
        </authorList>
    </citation>
    <scope>NUCLEOTIDE SEQUENCE [LARGE SCALE GENOMIC DNA]</scope>
    <source>
        <strain evidence="7 8">DSM 24790</strain>
    </source>
</reference>
<feature type="transmembrane region" description="Helical" evidence="5">
    <location>
        <begin position="124"/>
        <end position="146"/>
    </location>
</feature>
<organism evidence="7 8">
    <name type="scientific">Heliorestis acidaminivorans</name>
    <dbReference type="NCBI Taxonomy" id="553427"/>
    <lineage>
        <taxon>Bacteria</taxon>
        <taxon>Bacillati</taxon>
        <taxon>Bacillota</taxon>
        <taxon>Clostridia</taxon>
        <taxon>Eubacteriales</taxon>
        <taxon>Heliobacteriaceae</taxon>
        <taxon>Heliorestis</taxon>
    </lineage>
</organism>
<dbReference type="PANTHER" id="PTHR37422:SF13">
    <property type="entry name" value="LIPOPOLYSACCHARIDE BIOSYNTHESIS PROTEIN PA4999-RELATED"/>
    <property type="match status" value="1"/>
</dbReference>
<evidence type="ECO:0000256" key="1">
    <source>
        <dbReference type="ARBA" id="ARBA00004141"/>
    </source>
</evidence>
<evidence type="ECO:0000313" key="7">
    <source>
        <dbReference type="EMBL" id="KAB2951317.1"/>
    </source>
</evidence>
<dbReference type="Pfam" id="PF04932">
    <property type="entry name" value="Wzy_C"/>
    <property type="match status" value="1"/>
</dbReference>
<sequence>MCFFFETIKNLLQYRRSCLKNKKIDVFLIIFFIVLFLYPLLIIPNSTGLYTAPRFIMLVFIALVALYLLVQENIKFHFSMTFLGFFLTTTFLSSLLAQDKLTAFIGTWGPYFINFSDKKDSEQVFYLTRFTGLITYFSCAVLFLLATKAKSIEKIFMYLISGATVVSLLAVLQYYGIDLVPQHENYKGFIRSHGTFGNPNFLGTYTVFILPAALLFFLKFKKYYWLLSSSIIYAGMLVSTTRGAWIAFLYLIVLIFYIKYKSIEKRKALIQLGVALVLTTFILSVSKEGYIYNRFISVPEQIVSAAQLDDKAGSSRMYIWKEVVKIIPDNWAFGVGPDHLIYEGILMPNPNKNIIVDKAHNIYLEIAATMGLFSLAAYLAFLSFFLRPWKNDLGFLYFTMISTYLLQGFFNIDVIMVMPLFWIILGLSLRNQMKPEEALWFESEKLIIGNCSPDQTK</sequence>
<evidence type="ECO:0000256" key="3">
    <source>
        <dbReference type="ARBA" id="ARBA00022989"/>
    </source>
</evidence>
<protein>
    <submittedName>
        <fullName evidence="7">O-antigen ligase family protein</fullName>
    </submittedName>
</protein>
<feature type="transmembrane region" description="Helical" evidence="5">
    <location>
        <begin position="362"/>
        <end position="384"/>
    </location>
</feature>
<evidence type="ECO:0000256" key="5">
    <source>
        <dbReference type="SAM" id="Phobius"/>
    </source>
</evidence>
<keyword evidence="4 5" id="KW-0472">Membrane</keyword>
<dbReference type="InterPro" id="IPR007016">
    <property type="entry name" value="O-antigen_ligase-rel_domated"/>
</dbReference>
<name>A0A6I0EXL1_9FIRM</name>